<dbReference type="Gene3D" id="3.30.420.40">
    <property type="match status" value="1"/>
</dbReference>
<feature type="compositionally biased region" description="Basic and acidic residues" evidence="1">
    <location>
        <begin position="181"/>
        <end position="194"/>
    </location>
</feature>
<dbReference type="AlphaFoldDB" id="A0A914YC82"/>
<evidence type="ECO:0000313" key="3">
    <source>
        <dbReference type="WBParaSite" id="PSU_v2.g17040.t1"/>
    </source>
</evidence>
<reference evidence="3" key="1">
    <citation type="submission" date="2022-11" db="UniProtKB">
        <authorList>
            <consortium name="WormBaseParasite"/>
        </authorList>
    </citation>
    <scope>IDENTIFICATION</scope>
</reference>
<dbReference type="WBParaSite" id="PSU_v2.g17040.t1">
    <property type="protein sequence ID" value="PSU_v2.g17040.t1"/>
    <property type="gene ID" value="PSU_v2.g17040"/>
</dbReference>
<evidence type="ECO:0000256" key="1">
    <source>
        <dbReference type="SAM" id="MobiDB-lite"/>
    </source>
</evidence>
<proteinExistence type="predicted"/>
<evidence type="ECO:0000313" key="2">
    <source>
        <dbReference type="Proteomes" id="UP000887577"/>
    </source>
</evidence>
<protein>
    <submittedName>
        <fullName evidence="3">Uncharacterized protein</fullName>
    </submittedName>
</protein>
<dbReference type="Gene3D" id="3.90.640.10">
    <property type="entry name" value="Actin, Chain A, domain 4"/>
    <property type="match status" value="1"/>
</dbReference>
<keyword evidence="2" id="KW-1185">Reference proteome</keyword>
<name>A0A914YC82_9BILA</name>
<feature type="region of interest" description="Disordered" evidence="1">
    <location>
        <begin position="179"/>
        <end position="202"/>
    </location>
</feature>
<sequence length="350" mass="40438">MKDVEEKEAECIGWECGAGAIRLARIDTRYRPEPQIITSQMDDRHFFSMTCMRVPQAFHRSTLFNTPQHIIMDAFRCQPTKSDYLFCAKRINDQYIIPTNRRLLKNNPTPEDLEIHGIPPDEQIYSQEDIMLSIIQEVSKSFNLRNIIQKEAYICVPDAASLKHIRKLRNTFIKVFNNRQKAKENPKPKEDSKPSDCPPACEKEEALTPSTIFFIQRTAAAVLMYFHRRSGVKVLDHNREQFHREERIIPAIQKILPRTVVVIAFGAGHFSSALYSQETFERYGVRHLFNQSDDALGGEDLCYRLCEYVANHKDLDEAAKASLKLPRLKKFLRNTMDQAKIDLSGFTPAM</sequence>
<dbReference type="Proteomes" id="UP000887577">
    <property type="component" value="Unplaced"/>
</dbReference>
<organism evidence="2 3">
    <name type="scientific">Panagrolaimus superbus</name>
    <dbReference type="NCBI Taxonomy" id="310955"/>
    <lineage>
        <taxon>Eukaryota</taxon>
        <taxon>Metazoa</taxon>
        <taxon>Ecdysozoa</taxon>
        <taxon>Nematoda</taxon>
        <taxon>Chromadorea</taxon>
        <taxon>Rhabditida</taxon>
        <taxon>Tylenchina</taxon>
        <taxon>Panagrolaimomorpha</taxon>
        <taxon>Panagrolaimoidea</taxon>
        <taxon>Panagrolaimidae</taxon>
        <taxon>Panagrolaimus</taxon>
    </lineage>
</organism>
<accession>A0A914YC82</accession>